<dbReference type="InterPro" id="IPR003399">
    <property type="entry name" value="Mce/MlaD"/>
</dbReference>
<organism evidence="2 3">
    <name type="scientific">Nocardia yunnanensis</name>
    <dbReference type="NCBI Taxonomy" id="2382165"/>
    <lineage>
        <taxon>Bacteria</taxon>
        <taxon>Bacillati</taxon>
        <taxon>Actinomycetota</taxon>
        <taxon>Actinomycetes</taxon>
        <taxon>Mycobacteriales</taxon>
        <taxon>Nocardiaceae</taxon>
        <taxon>Nocardia</taxon>
    </lineage>
</organism>
<dbReference type="RefSeq" id="WP_120736236.1">
    <property type="nucleotide sequence ID" value="NZ_CP032568.1"/>
</dbReference>
<dbReference type="KEGG" id="nyu:D7D52_11065"/>
<protein>
    <submittedName>
        <fullName evidence="2">Mammalian cell entry protein</fullName>
    </submittedName>
</protein>
<dbReference type="Pfam" id="PF02470">
    <property type="entry name" value="MlaD"/>
    <property type="match status" value="1"/>
</dbReference>
<dbReference type="Proteomes" id="UP000267164">
    <property type="component" value="Chromosome"/>
</dbReference>
<evidence type="ECO:0000313" key="2">
    <source>
        <dbReference type="EMBL" id="AYF74315.1"/>
    </source>
</evidence>
<dbReference type="AlphaFoldDB" id="A0A386ZCG1"/>
<reference evidence="2 3" key="1">
    <citation type="submission" date="2018-09" db="EMBL/GenBank/DDBJ databases">
        <title>Nocardia yunnanensis sp. nov., an actinomycete isolated from a soil sample.</title>
        <authorList>
            <person name="Zhang J."/>
        </authorList>
    </citation>
    <scope>NUCLEOTIDE SEQUENCE [LARGE SCALE GENOMIC DNA]</scope>
    <source>
        <strain evidence="2 3">CFHS0054</strain>
    </source>
</reference>
<evidence type="ECO:0000313" key="3">
    <source>
        <dbReference type="Proteomes" id="UP000267164"/>
    </source>
</evidence>
<dbReference type="PANTHER" id="PTHR33371">
    <property type="entry name" value="INTERMEMBRANE PHOSPHOLIPID TRANSPORT SYSTEM BINDING PROTEIN MLAD-RELATED"/>
    <property type="match status" value="1"/>
</dbReference>
<dbReference type="OrthoDB" id="4367361at2"/>
<dbReference type="PANTHER" id="PTHR33371:SF4">
    <property type="entry name" value="INTERMEMBRANE PHOSPHOLIPID TRANSPORT SYSTEM BINDING PROTEIN MLAD"/>
    <property type="match status" value="1"/>
</dbReference>
<gene>
    <name evidence="2" type="ORF">D7D52_11065</name>
</gene>
<evidence type="ECO:0000259" key="1">
    <source>
        <dbReference type="Pfam" id="PF02470"/>
    </source>
</evidence>
<sequence length="342" mass="35548">MPNYGMPGVAVDRKRAMTAGAVALALVAAVVAGWSLYSSQRSEDGLAISLRTEQIGDGVLVGTDVRANGVVVGKVTEIAPDQHGTQQISLRLDDHKLFGFDDSLQIDYAPANLFGISEIELRRGAGGSPLRAGTVLDFTGAHAAAVYDATMGSILRSASQVGGSVLTPQMASVIAQAAADTQAFTPLVQALITAQRTITNNQKMPMSELLGNLGPAFDGGGRFAGATVQVVDLIRSMQRLQTDRATYDRKVAIVTGQLLPALANTFSQAGTQLSGTTDMLVPLLTALAQMVPQPQQSGAELQQLLQRLTAAMPDTGHGPALNVEVDLQGVPAIAVPLLGGAR</sequence>
<dbReference type="InterPro" id="IPR052336">
    <property type="entry name" value="MlaD_Phospholipid_Transporter"/>
</dbReference>
<feature type="domain" description="Mce/MlaD" evidence="1">
    <location>
        <begin position="50"/>
        <end position="122"/>
    </location>
</feature>
<name>A0A386ZCG1_9NOCA</name>
<proteinExistence type="predicted"/>
<accession>A0A386ZCG1</accession>
<dbReference type="EMBL" id="CP032568">
    <property type="protein sequence ID" value="AYF74315.1"/>
    <property type="molecule type" value="Genomic_DNA"/>
</dbReference>
<keyword evidence="3" id="KW-1185">Reference proteome</keyword>